<dbReference type="RefSeq" id="XP_064674726.1">
    <property type="nucleotide sequence ID" value="XM_064814018.1"/>
</dbReference>
<comment type="caution">
    <text evidence="1">The sequence shown here is derived from an EMBL/GenBank/DDBJ whole genome shotgun (WGS) entry which is preliminary data.</text>
</comment>
<dbReference type="GeneID" id="89938143"/>
<dbReference type="Proteomes" id="UP001302812">
    <property type="component" value="Unassembled WGS sequence"/>
</dbReference>
<reference evidence="1" key="1">
    <citation type="journal article" date="2023" name="Mol. Phylogenet. Evol.">
        <title>Genome-scale phylogeny and comparative genomics of the fungal order Sordariales.</title>
        <authorList>
            <person name="Hensen N."/>
            <person name="Bonometti L."/>
            <person name="Westerberg I."/>
            <person name="Brannstrom I.O."/>
            <person name="Guillou S."/>
            <person name="Cros-Aarteil S."/>
            <person name="Calhoun S."/>
            <person name="Haridas S."/>
            <person name="Kuo A."/>
            <person name="Mondo S."/>
            <person name="Pangilinan J."/>
            <person name="Riley R."/>
            <person name="LaButti K."/>
            <person name="Andreopoulos B."/>
            <person name="Lipzen A."/>
            <person name="Chen C."/>
            <person name="Yan M."/>
            <person name="Daum C."/>
            <person name="Ng V."/>
            <person name="Clum A."/>
            <person name="Steindorff A."/>
            <person name="Ohm R.A."/>
            <person name="Martin F."/>
            <person name="Silar P."/>
            <person name="Natvig D.O."/>
            <person name="Lalanne C."/>
            <person name="Gautier V."/>
            <person name="Ament-Velasquez S.L."/>
            <person name="Kruys A."/>
            <person name="Hutchinson M.I."/>
            <person name="Powell A.J."/>
            <person name="Barry K."/>
            <person name="Miller A.N."/>
            <person name="Grigoriev I.V."/>
            <person name="Debuchy R."/>
            <person name="Gladieux P."/>
            <person name="Hiltunen Thoren M."/>
            <person name="Johannesson H."/>
        </authorList>
    </citation>
    <scope>NUCLEOTIDE SEQUENCE</scope>
    <source>
        <strain evidence="1">CBS 508.74</strain>
    </source>
</reference>
<sequence length="108" mass="11351">MSISSRSARSSRLACSEWYQNREPPSHQLEVATSAQCLMLPGSSLGMQLESTDALGLEAVIILSNALNSAEGYADAPCGLRRVPACSRAQESGAPGCFPCQPRGVHAS</sequence>
<dbReference type="AlphaFoldDB" id="A0AAN6YWZ3"/>
<keyword evidence="2" id="KW-1185">Reference proteome</keyword>
<evidence type="ECO:0000313" key="2">
    <source>
        <dbReference type="Proteomes" id="UP001302812"/>
    </source>
</evidence>
<gene>
    <name evidence="1" type="ORF">N656DRAFT_773209</name>
</gene>
<reference evidence="1" key="2">
    <citation type="submission" date="2023-05" db="EMBL/GenBank/DDBJ databases">
        <authorList>
            <consortium name="Lawrence Berkeley National Laboratory"/>
            <person name="Steindorff A."/>
            <person name="Hensen N."/>
            <person name="Bonometti L."/>
            <person name="Westerberg I."/>
            <person name="Brannstrom I.O."/>
            <person name="Guillou S."/>
            <person name="Cros-Aarteil S."/>
            <person name="Calhoun S."/>
            <person name="Haridas S."/>
            <person name="Kuo A."/>
            <person name="Mondo S."/>
            <person name="Pangilinan J."/>
            <person name="Riley R."/>
            <person name="Labutti K."/>
            <person name="Andreopoulos B."/>
            <person name="Lipzen A."/>
            <person name="Chen C."/>
            <person name="Yanf M."/>
            <person name="Daum C."/>
            <person name="Ng V."/>
            <person name="Clum A."/>
            <person name="Ohm R."/>
            <person name="Martin F."/>
            <person name="Silar P."/>
            <person name="Natvig D."/>
            <person name="Lalanne C."/>
            <person name="Gautier V."/>
            <person name="Ament-Velasquez S.L."/>
            <person name="Kruys A."/>
            <person name="Hutchinson M.I."/>
            <person name="Powell A.J."/>
            <person name="Barry K."/>
            <person name="Miller A.N."/>
            <person name="Grigoriev I.V."/>
            <person name="Debuchy R."/>
            <person name="Gladieux P."/>
            <person name="Thoren M.H."/>
            <person name="Johannesson H."/>
        </authorList>
    </citation>
    <scope>NUCLEOTIDE SEQUENCE</scope>
    <source>
        <strain evidence="1">CBS 508.74</strain>
    </source>
</reference>
<proteinExistence type="predicted"/>
<accession>A0AAN6YWZ3</accession>
<protein>
    <submittedName>
        <fullName evidence="1">Uncharacterized protein</fullName>
    </submittedName>
</protein>
<dbReference type="EMBL" id="MU853332">
    <property type="protein sequence ID" value="KAK4117156.1"/>
    <property type="molecule type" value="Genomic_DNA"/>
</dbReference>
<name>A0AAN6YWZ3_9PEZI</name>
<evidence type="ECO:0000313" key="1">
    <source>
        <dbReference type="EMBL" id="KAK4117156.1"/>
    </source>
</evidence>
<organism evidence="1 2">
    <name type="scientific">Canariomyces notabilis</name>
    <dbReference type="NCBI Taxonomy" id="2074819"/>
    <lineage>
        <taxon>Eukaryota</taxon>
        <taxon>Fungi</taxon>
        <taxon>Dikarya</taxon>
        <taxon>Ascomycota</taxon>
        <taxon>Pezizomycotina</taxon>
        <taxon>Sordariomycetes</taxon>
        <taxon>Sordariomycetidae</taxon>
        <taxon>Sordariales</taxon>
        <taxon>Chaetomiaceae</taxon>
        <taxon>Canariomyces</taxon>
    </lineage>
</organism>